<name>U4PSL7_9HYPH</name>
<dbReference type="EMBL" id="HG518322">
    <property type="protein sequence ID" value="CDI08117.1"/>
    <property type="molecule type" value="Genomic_DNA"/>
</dbReference>
<accession>U4PSL7</accession>
<proteinExistence type="predicted"/>
<protein>
    <submittedName>
        <fullName evidence="1">Uncharacterized protein</fullName>
    </submittedName>
</protein>
<gene>
    <name evidence="1" type="ORF">BN877_I1207</name>
</gene>
<organism evidence="1 2">
    <name type="scientific">Agrobacterium pusense</name>
    <dbReference type="NCBI Taxonomy" id="648995"/>
    <lineage>
        <taxon>Bacteria</taxon>
        <taxon>Pseudomonadati</taxon>
        <taxon>Pseudomonadota</taxon>
        <taxon>Alphaproteobacteria</taxon>
        <taxon>Hyphomicrobiales</taxon>
        <taxon>Rhizobiaceae</taxon>
        <taxon>Rhizobium/Agrobacterium group</taxon>
        <taxon>Agrobacterium</taxon>
    </lineage>
</organism>
<dbReference type="KEGG" id="rir:BN877_I1207"/>
<evidence type="ECO:0000313" key="2">
    <source>
        <dbReference type="Proteomes" id="UP000016944"/>
    </source>
</evidence>
<sequence>MLPCSLPACTQVHALVRINLAFLVFQLAVCLETRNVVVFNIKRFGFRLLRGVHEAISCWFLQAKRSAADAGSLSRQNAHSSQVDAELTLAFFVFSMAQLKLVQRKEGGPL</sequence>
<dbReference type="AlphaFoldDB" id="U4PSL7"/>
<evidence type="ECO:0000313" key="1">
    <source>
        <dbReference type="EMBL" id="CDI08117.1"/>
    </source>
</evidence>
<reference evidence="1 2" key="1">
    <citation type="journal article" date="2013" name="Genome Announc.">
        <title>Complete Genome Sequence of the Sesbania Symbiont and Rice Growth-Promoting Endophyte Rhizobium sp. Strain IRBG74.</title>
        <authorList>
            <person name="Crook M.B."/>
            <person name="Mitra S."/>
            <person name="Ane J.M."/>
            <person name="Sadowsky M.J."/>
            <person name="Gyaneshwar P."/>
        </authorList>
    </citation>
    <scope>NUCLEOTIDE SEQUENCE [LARGE SCALE GENOMIC DNA]</scope>
    <source>
        <strain evidence="1 2">IRBG74</strain>
    </source>
</reference>
<dbReference type="HOGENOM" id="CLU_2169015_0_0_5"/>
<dbReference type="Proteomes" id="UP000016944">
    <property type="component" value="Chromosome I"/>
</dbReference>